<protein>
    <submittedName>
        <fullName evidence="2">Beta-phosphoglucomutase family hydrolase</fullName>
    </submittedName>
</protein>
<evidence type="ECO:0000256" key="1">
    <source>
        <dbReference type="ARBA" id="ARBA00006171"/>
    </source>
</evidence>
<gene>
    <name evidence="2" type="ORF">JD276_09515</name>
</gene>
<dbReference type="InterPro" id="IPR036412">
    <property type="entry name" value="HAD-like_sf"/>
</dbReference>
<evidence type="ECO:0000313" key="2">
    <source>
        <dbReference type="EMBL" id="MBK0419270.1"/>
    </source>
</evidence>
<dbReference type="Pfam" id="PF00702">
    <property type="entry name" value="Hydrolase"/>
    <property type="match status" value="1"/>
</dbReference>
<dbReference type="InterPro" id="IPR010976">
    <property type="entry name" value="B-phosphoglucomutase_hydrolase"/>
</dbReference>
<accession>A0A934UUX4</accession>
<sequence length="240" mass="25262">MNTLPSWDPDAYEAFLFDLDGVITPTVDLHMRAWAETFDLLFAERRLQPYRESEYYASLDGRPRFEGVATLLAARGIVLPPGAPGDVGFESVAGIGNRKNLMFTELLERDGIAPYPGTLALLDELARRGAALAVVSSSRNAEAVLAAAGLRDRFAAVVDGVVAAREGLPGKPAPDTFVRAAQLLGVAPARAVVFEDAASGVAAARAGGFGWVIGVDRGAGAEALAEAGAHTVVRDLEELM</sequence>
<dbReference type="InterPro" id="IPR051806">
    <property type="entry name" value="HAD-like_SPP"/>
</dbReference>
<reference evidence="2" key="1">
    <citation type="submission" date="2020-12" db="EMBL/GenBank/DDBJ databases">
        <title>Leucobacter sp. CAS1, isolated from Chromium sludge.</title>
        <authorList>
            <person name="Xu Z."/>
        </authorList>
    </citation>
    <scope>NUCLEOTIDE SEQUENCE</scope>
    <source>
        <strain evidence="2">CSA1</strain>
    </source>
</reference>
<dbReference type="AlphaFoldDB" id="A0A934UUX4"/>
<evidence type="ECO:0000313" key="3">
    <source>
        <dbReference type="Proteomes" id="UP000608530"/>
    </source>
</evidence>
<dbReference type="PANTHER" id="PTHR43481">
    <property type="entry name" value="FRUCTOSE-1-PHOSPHATE PHOSPHATASE"/>
    <property type="match status" value="1"/>
</dbReference>
<dbReference type="NCBIfam" id="TIGR01509">
    <property type="entry name" value="HAD-SF-IA-v3"/>
    <property type="match status" value="1"/>
</dbReference>
<dbReference type="Gene3D" id="1.10.150.240">
    <property type="entry name" value="Putative phosphatase, domain 2"/>
    <property type="match status" value="1"/>
</dbReference>
<comment type="similarity">
    <text evidence="1">Belongs to the HAD-like hydrolase superfamily. CbbY/CbbZ/Gph/YieH family.</text>
</comment>
<keyword evidence="3" id="KW-1185">Reference proteome</keyword>
<organism evidence="2 3">
    <name type="scientific">Leucobacter chromiisoli</name>
    <dbReference type="NCBI Taxonomy" id="2796471"/>
    <lineage>
        <taxon>Bacteria</taxon>
        <taxon>Bacillati</taxon>
        <taxon>Actinomycetota</taxon>
        <taxon>Actinomycetes</taxon>
        <taxon>Micrococcales</taxon>
        <taxon>Microbacteriaceae</taxon>
        <taxon>Leucobacter</taxon>
    </lineage>
</organism>
<dbReference type="InterPro" id="IPR023198">
    <property type="entry name" value="PGP-like_dom2"/>
</dbReference>
<dbReference type="Proteomes" id="UP000608530">
    <property type="component" value="Unassembled WGS sequence"/>
</dbReference>
<dbReference type="InterPro" id="IPR006439">
    <property type="entry name" value="HAD-SF_hydro_IA"/>
</dbReference>
<dbReference type="SUPFAM" id="SSF56784">
    <property type="entry name" value="HAD-like"/>
    <property type="match status" value="1"/>
</dbReference>
<dbReference type="Gene3D" id="3.40.50.1000">
    <property type="entry name" value="HAD superfamily/HAD-like"/>
    <property type="match status" value="1"/>
</dbReference>
<dbReference type="SFLD" id="SFLDG01129">
    <property type="entry name" value="C1.5:_HAD__Beta-PGM__Phosphata"/>
    <property type="match status" value="1"/>
</dbReference>
<dbReference type="InterPro" id="IPR023214">
    <property type="entry name" value="HAD_sf"/>
</dbReference>
<comment type="caution">
    <text evidence="2">The sequence shown here is derived from an EMBL/GenBank/DDBJ whole genome shotgun (WGS) entry which is preliminary data.</text>
</comment>
<keyword evidence="2" id="KW-0378">Hydrolase</keyword>
<dbReference type="PANTHER" id="PTHR43481:SF4">
    <property type="entry name" value="GLYCEROL-1-PHOSPHATE PHOSPHOHYDROLASE 1-RELATED"/>
    <property type="match status" value="1"/>
</dbReference>
<proteinExistence type="inferred from homology"/>
<name>A0A934UUX4_9MICO</name>
<dbReference type="SFLD" id="SFLDS00003">
    <property type="entry name" value="Haloacid_Dehalogenase"/>
    <property type="match status" value="1"/>
</dbReference>
<dbReference type="GO" id="GO:0050308">
    <property type="term" value="F:sugar-phosphatase activity"/>
    <property type="evidence" value="ECO:0007669"/>
    <property type="project" value="TreeGrafter"/>
</dbReference>
<dbReference type="EMBL" id="JAEHOH010000012">
    <property type="protein sequence ID" value="MBK0419270.1"/>
    <property type="molecule type" value="Genomic_DNA"/>
</dbReference>
<dbReference type="NCBIfam" id="TIGR02009">
    <property type="entry name" value="PGMB-YQAB-SF"/>
    <property type="match status" value="1"/>
</dbReference>